<dbReference type="PANTHER" id="PTHR46268:SF6">
    <property type="entry name" value="UNIVERSAL STRESS PROTEIN UP12"/>
    <property type="match status" value="1"/>
</dbReference>
<comment type="similarity">
    <text evidence="1">Belongs to the universal stress protein A family.</text>
</comment>
<evidence type="ECO:0000259" key="2">
    <source>
        <dbReference type="Pfam" id="PF00582"/>
    </source>
</evidence>
<dbReference type="PRINTS" id="PR01438">
    <property type="entry name" value="UNVRSLSTRESS"/>
</dbReference>
<dbReference type="InterPro" id="IPR014729">
    <property type="entry name" value="Rossmann-like_a/b/a_fold"/>
</dbReference>
<sequence>MRGMTNSAPTQGPVVVGFDGSDGAGLALRWAVAEAARRDRRLLIAQVFEWAPPAVEDRVTAADFDGELIRRHARQLLEDAADECRRMAPEVTVETAAPEGPAAATLARVAADREAPLLVIGSSGISALPRVLLGSTAADLARSVDVPLVVVRTGPDGDELDTEVADHAPVIVGADGSANSDPAVGFAFDFAHRHGVPLRAVHALSDLPPNLLTTGPVAGLGPQVGKGGMQPGVSRQLDQHGTAYPDVDATLAEVPNPPAHALLDAAQDARLLVVGSHGRGRVRRAFLGSVSHAVLYHAPCPVAVLRSDRP</sequence>
<evidence type="ECO:0000313" key="3">
    <source>
        <dbReference type="EMBL" id="TKG70623.1"/>
    </source>
</evidence>
<gene>
    <name evidence="3" type="ORF">FCN18_17300</name>
</gene>
<dbReference type="InterPro" id="IPR006016">
    <property type="entry name" value="UspA"/>
</dbReference>
<name>A0ABY2S494_9PSEU</name>
<evidence type="ECO:0000256" key="1">
    <source>
        <dbReference type="ARBA" id="ARBA00008791"/>
    </source>
</evidence>
<dbReference type="Proteomes" id="UP000309992">
    <property type="component" value="Unassembled WGS sequence"/>
</dbReference>
<dbReference type="Gene3D" id="3.40.50.620">
    <property type="entry name" value="HUPs"/>
    <property type="match status" value="2"/>
</dbReference>
<dbReference type="InterPro" id="IPR006015">
    <property type="entry name" value="Universal_stress_UspA"/>
</dbReference>
<comment type="caution">
    <text evidence="3">The sequence shown here is derived from an EMBL/GenBank/DDBJ whole genome shotgun (WGS) entry which is preliminary data.</text>
</comment>
<dbReference type="SUPFAM" id="SSF52402">
    <property type="entry name" value="Adenine nucleotide alpha hydrolases-like"/>
    <property type="match status" value="2"/>
</dbReference>
<evidence type="ECO:0000313" key="4">
    <source>
        <dbReference type="Proteomes" id="UP000309992"/>
    </source>
</evidence>
<keyword evidence="4" id="KW-1185">Reference proteome</keyword>
<dbReference type="Pfam" id="PF00582">
    <property type="entry name" value="Usp"/>
    <property type="match status" value="2"/>
</dbReference>
<feature type="domain" description="UspA" evidence="2">
    <location>
        <begin position="13"/>
        <end position="152"/>
    </location>
</feature>
<dbReference type="EMBL" id="SWMS01000008">
    <property type="protein sequence ID" value="TKG70623.1"/>
    <property type="molecule type" value="Genomic_DNA"/>
</dbReference>
<organism evidence="3 4">
    <name type="scientific">Prauserella endophytica</name>
    <dbReference type="NCBI Taxonomy" id="1592324"/>
    <lineage>
        <taxon>Bacteria</taxon>
        <taxon>Bacillati</taxon>
        <taxon>Actinomycetota</taxon>
        <taxon>Actinomycetes</taxon>
        <taxon>Pseudonocardiales</taxon>
        <taxon>Pseudonocardiaceae</taxon>
        <taxon>Prauserella</taxon>
        <taxon>Prauserella coralliicola group</taxon>
    </lineage>
</organism>
<reference evidence="3 4" key="1">
    <citation type="journal article" date="2015" name="Antonie Van Leeuwenhoek">
        <title>Prauserella endophytica sp. nov., an endophytic actinobacterium isolated from Tamarix taklamakanensis.</title>
        <authorList>
            <person name="Liu J.M."/>
            <person name="Habden X."/>
            <person name="Guo L."/>
            <person name="Tuo L."/>
            <person name="Jiang Z.K."/>
            <person name="Liu S.W."/>
            <person name="Liu X.F."/>
            <person name="Chen L."/>
            <person name="Li R.F."/>
            <person name="Zhang Y.Q."/>
            <person name="Sun C.H."/>
        </authorList>
    </citation>
    <scope>NUCLEOTIDE SEQUENCE [LARGE SCALE GENOMIC DNA]</scope>
    <source>
        <strain evidence="3 4">CGMCC 4.7182</strain>
    </source>
</reference>
<accession>A0ABY2S494</accession>
<feature type="domain" description="UspA" evidence="2">
    <location>
        <begin position="170"/>
        <end position="306"/>
    </location>
</feature>
<dbReference type="PANTHER" id="PTHR46268">
    <property type="entry name" value="STRESS RESPONSE PROTEIN NHAX"/>
    <property type="match status" value="1"/>
</dbReference>
<dbReference type="CDD" id="cd00293">
    <property type="entry name" value="USP-like"/>
    <property type="match status" value="1"/>
</dbReference>
<proteinExistence type="inferred from homology"/>
<protein>
    <submittedName>
        <fullName evidence="3">Universal stress protein</fullName>
    </submittedName>
</protein>